<evidence type="ECO:0000256" key="2">
    <source>
        <dbReference type="SAM" id="Phobius"/>
    </source>
</evidence>
<keyword evidence="2" id="KW-1133">Transmembrane helix</keyword>
<keyword evidence="2" id="KW-0472">Membrane</keyword>
<feature type="transmembrane region" description="Helical" evidence="2">
    <location>
        <begin position="150"/>
        <end position="169"/>
    </location>
</feature>
<evidence type="ECO:0000256" key="1">
    <source>
        <dbReference type="SAM" id="MobiDB-lite"/>
    </source>
</evidence>
<dbReference type="Gene3D" id="3.90.182.10">
    <property type="entry name" value="Toxin - Anthrax Protective Antigen,domain 1"/>
    <property type="match status" value="1"/>
</dbReference>
<dbReference type="SMART" id="SM00758">
    <property type="entry name" value="PA14"/>
    <property type="match status" value="1"/>
</dbReference>
<dbReference type="EMBL" id="PVNK01000105">
    <property type="protein sequence ID" value="PRQ03079.1"/>
    <property type="molecule type" value="Genomic_DNA"/>
</dbReference>
<feature type="domain" description="PA14" evidence="3">
    <location>
        <begin position="174"/>
        <end position="321"/>
    </location>
</feature>
<feature type="compositionally biased region" description="Acidic residues" evidence="1">
    <location>
        <begin position="320"/>
        <end position="332"/>
    </location>
</feature>
<dbReference type="SUPFAM" id="SSF56988">
    <property type="entry name" value="Anthrax protective antigen"/>
    <property type="match status" value="1"/>
</dbReference>
<keyword evidence="5" id="KW-1185">Reference proteome</keyword>
<evidence type="ECO:0000313" key="4">
    <source>
        <dbReference type="EMBL" id="PRQ03079.1"/>
    </source>
</evidence>
<evidence type="ECO:0000259" key="3">
    <source>
        <dbReference type="PROSITE" id="PS51820"/>
    </source>
</evidence>
<sequence length="332" mass="36020">MAATTNAEPKPGKLSERPGWTELRAAADELHAAELLLGDPLAPARTAVPHLREFWRAMVAAARAAQLGAVQAGAAEAEAPRAWLDAEIPGVDAKARARLGEHWRALAAADSEPPADGALIAHAQAARELLQRIEPIIGGSPLRTRTRRTAWTALALVILFGPLLGYVALHTEVEGEGPWRVAYHSDRKLESRPIVQREPHIDHDWNKDAPLEAVPPDKFSVRFDTCLRIDEAGPVAFQVNANDGARVFIDGESVIDAWERDEKTRKRGSGAAEVPLEPGVHHVRVEYFESLGVASIKFSASLDGAVPKPLPHDRLTYPGDDLDEDDPCAAVR</sequence>
<organism evidence="4 5">
    <name type="scientific">Enhygromyxa salina</name>
    <dbReference type="NCBI Taxonomy" id="215803"/>
    <lineage>
        <taxon>Bacteria</taxon>
        <taxon>Pseudomonadati</taxon>
        <taxon>Myxococcota</taxon>
        <taxon>Polyangia</taxon>
        <taxon>Nannocystales</taxon>
        <taxon>Nannocystaceae</taxon>
        <taxon>Enhygromyxa</taxon>
    </lineage>
</organism>
<reference evidence="4 5" key="1">
    <citation type="submission" date="2018-03" db="EMBL/GenBank/DDBJ databases">
        <title>Draft Genome Sequences of the Obligatory Marine Myxobacteria Enhygromyxa salina SWB005.</title>
        <authorList>
            <person name="Poehlein A."/>
            <person name="Moghaddam J.A."/>
            <person name="Harms H."/>
            <person name="Alanjari M."/>
            <person name="Koenig G.M."/>
            <person name="Daniel R."/>
            <person name="Schaeberle T.F."/>
        </authorList>
    </citation>
    <scope>NUCLEOTIDE SEQUENCE [LARGE SCALE GENOMIC DNA]</scope>
    <source>
        <strain evidence="4 5">SWB005</strain>
    </source>
</reference>
<feature type="region of interest" description="Disordered" evidence="1">
    <location>
        <begin position="307"/>
        <end position="332"/>
    </location>
</feature>
<dbReference type="InterPro" id="IPR011658">
    <property type="entry name" value="PA14_dom"/>
</dbReference>
<dbReference type="OrthoDB" id="9816557at2"/>
<accession>A0A2S9YD94</accession>
<keyword evidence="2" id="KW-0812">Transmembrane</keyword>
<dbReference type="Proteomes" id="UP000237968">
    <property type="component" value="Unassembled WGS sequence"/>
</dbReference>
<evidence type="ECO:0000313" key="5">
    <source>
        <dbReference type="Proteomes" id="UP000237968"/>
    </source>
</evidence>
<comment type="caution">
    <text evidence="4">The sequence shown here is derived from an EMBL/GenBank/DDBJ whole genome shotgun (WGS) entry which is preliminary data.</text>
</comment>
<dbReference type="PROSITE" id="PS51820">
    <property type="entry name" value="PA14"/>
    <property type="match status" value="1"/>
</dbReference>
<name>A0A2S9YD94_9BACT</name>
<dbReference type="RefSeq" id="WP_106391245.1">
    <property type="nucleotide sequence ID" value="NZ_PVNK01000105.1"/>
</dbReference>
<proteinExistence type="predicted"/>
<dbReference type="AlphaFoldDB" id="A0A2S9YD94"/>
<protein>
    <submittedName>
        <fullName evidence="4">PA14 domain protein</fullName>
    </submittedName>
</protein>
<dbReference type="Pfam" id="PF07691">
    <property type="entry name" value="PA14"/>
    <property type="match status" value="1"/>
</dbReference>
<dbReference type="InterPro" id="IPR037524">
    <property type="entry name" value="PA14/GLEYA"/>
</dbReference>
<gene>
    <name evidence="4" type="ORF">ENSA5_17980</name>
</gene>